<evidence type="ECO:0000313" key="1">
    <source>
        <dbReference type="EMBL" id="MCT2043673.1"/>
    </source>
</evidence>
<dbReference type="Proteomes" id="UP001525379">
    <property type="component" value="Unassembled WGS sequence"/>
</dbReference>
<keyword evidence="2" id="KW-1185">Reference proteome</keyword>
<dbReference type="EMBL" id="JALXSQ010000073">
    <property type="protein sequence ID" value="MCT2043673.1"/>
    <property type="molecule type" value="Genomic_DNA"/>
</dbReference>
<comment type="caution">
    <text evidence="1">The sequence shown here is derived from an EMBL/GenBank/DDBJ whole genome shotgun (WGS) entry which is preliminary data.</text>
</comment>
<evidence type="ECO:0008006" key="3">
    <source>
        <dbReference type="Google" id="ProtNLM"/>
    </source>
</evidence>
<proteinExistence type="predicted"/>
<dbReference type="InterPro" id="IPR046828">
    <property type="entry name" value="RepSA"/>
</dbReference>
<organism evidence="1 2">
    <name type="scientific">Pseudoclavibacter albus</name>
    <dbReference type="NCBI Taxonomy" id="272241"/>
    <lineage>
        <taxon>Bacteria</taxon>
        <taxon>Bacillati</taxon>
        <taxon>Actinomycetota</taxon>
        <taxon>Actinomycetes</taxon>
        <taxon>Micrococcales</taxon>
        <taxon>Microbacteriaceae</taxon>
        <taxon>Pseudoclavibacter</taxon>
    </lineage>
</organism>
<accession>A0ABT2HZC3</accession>
<dbReference type="Pfam" id="PF20199">
    <property type="entry name" value="RepSA"/>
    <property type="match status" value="1"/>
</dbReference>
<reference evidence="1 2" key="1">
    <citation type="submission" date="2022-04" db="EMBL/GenBank/DDBJ databases">
        <title>Human microbiome associated bacterial genomes.</title>
        <authorList>
            <person name="Sandstrom S."/>
            <person name="Salamzade R."/>
            <person name="Kalan L.R."/>
        </authorList>
    </citation>
    <scope>NUCLEOTIDE SEQUENCE [LARGE SCALE GENOMIC DNA]</scope>
    <source>
        <strain evidence="2">p3-SID1799</strain>
    </source>
</reference>
<gene>
    <name evidence="1" type="ORF">M3D15_10120</name>
</gene>
<protein>
    <recommendedName>
        <fullName evidence="3">Replication protein</fullName>
    </recommendedName>
</protein>
<name>A0ABT2HZC3_9MICO</name>
<evidence type="ECO:0000313" key="2">
    <source>
        <dbReference type="Proteomes" id="UP001525379"/>
    </source>
</evidence>
<sequence>MTGVPVDMDSYDYAGQVRWNRDHGALWRRTNIYLRRSLPEFDYAVVREFQKRGAIHLHVLLRLPAGTRFVEAKEAIERVVESVSVSPFDSEKPVVWGEQVDVQDLGLIGVGRAVEESASRAVRYIGKVIGYVAKTFTHEVSLLRSTPQGRAAMAHQEKLRNAAHKLEYEPKKPMMTKEWPEDPEYPGLPDVSKPYEIVKTDTLTYLPERNHSGRKENFGAANQVVTVSRKTNNRRGWSIHGLTRKKLHEERKQYAQKLALWQQAADETWNSVAACMESGEWDLGAWLAYIKACLENEPAESMWRRVRWAPTRQMSDEAFAHALTVHRQGVAWGVFCQVQLAAA</sequence>